<dbReference type="RefSeq" id="WP_066463681.1">
    <property type="nucleotide sequence ID" value="NZ_MATO01000031.1"/>
</dbReference>
<dbReference type="Proteomes" id="UP000093482">
    <property type="component" value="Unassembled WGS sequence"/>
</dbReference>
<protein>
    <recommendedName>
        <fullName evidence="3">DUF4901 domain-containing protein</fullName>
    </recommendedName>
</protein>
<proteinExistence type="predicted"/>
<reference evidence="1 2" key="1">
    <citation type="submission" date="2016-07" db="EMBL/GenBank/DDBJ databases">
        <title>Caryophanon latum genome sequencing.</title>
        <authorList>
            <person name="Verma A."/>
            <person name="Pal Y."/>
            <person name="Krishnamurthi S."/>
        </authorList>
    </citation>
    <scope>NUCLEOTIDE SEQUENCE [LARGE SCALE GENOMIC DNA]</scope>
    <source>
        <strain evidence="1 2">DSM 14151</strain>
    </source>
</reference>
<gene>
    <name evidence="1" type="ORF">A6K76_09840</name>
</gene>
<comment type="caution">
    <text evidence="1">The sequence shown here is derived from an EMBL/GenBank/DDBJ whole genome shotgun (WGS) entry which is preliminary data.</text>
</comment>
<evidence type="ECO:0008006" key="3">
    <source>
        <dbReference type="Google" id="ProtNLM"/>
    </source>
</evidence>
<sequence>MLQLIEPFVGKVARQEFHEEDELTYCYNAAGEHIADVYEVNGNVEMISYYGEKEGARITPQQLQQITYDVQYVFRMLHLFVTEVRDDGESFVVELSMREPKYRVYVPNSGMRITISYTGFVEHVVLLENDVEFVYPENIISHDEARAILHTQPIVKLGIAPELNWQYAYVQNFDLYGVGVDGHVRLWSEEPMMQDAKFETLPDVELISDLDAFLLGGRQGDVTMQHRDEEYYWRIDSEDEGCAEEASFVRACRVVKRISGEEYANYYFENLGSMRHLLEEDAYVTLRFVYIIDDIAFDFHAISVHMNTETNQILSVSQCIIPYDKLRTLKKPKLTLAEANAIVYQYADVELTLERDIDNRRRFSFVYELVYPTSPTGAHLQFVDGFTGEVHWICND</sequence>
<dbReference type="OrthoDB" id="2974505at2"/>
<keyword evidence="2" id="KW-1185">Reference proteome</keyword>
<dbReference type="AlphaFoldDB" id="A0A1C0YV56"/>
<evidence type="ECO:0000313" key="1">
    <source>
        <dbReference type="EMBL" id="OCS91035.1"/>
    </source>
</evidence>
<evidence type="ECO:0000313" key="2">
    <source>
        <dbReference type="Proteomes" id="UP000093482"/>
    </source>
</evidence>
<dbReference type="EMBL" id="MATO01000031">
    <property type="protein sequence ID" value="OCS91035.1"/>
    <property type="molecule type" value="Genomic_DNA"/>
</dbReference>
<accession>A0A1C0YV56</accession>
<organism evidence="1 2">
    <name type="scientific">Caryophanon latum</name>
    <dbReference type="NCBI Taxonomy" id="33977"/>
    <lineage>
        <taxon>Bacteria</taxon>
        <taxon>Bacillati</taxon>
        <taxon>Bacillota</taxon>
        <taxon>Bacilli</taxon>
        <taxon>Bacillales</taxon>
        <taxon>Caryophanaceae</taxon>
        <taxon>Caryophanon</taxon>
    </lineage>
</organism>
<name>A0A1C0YV56_9BACL</name>